<dbReference type="PANTHER" id="PTHR26379">
    <property type="entry name" value="BTB/POZ AND MATH DOMAIN-CONTAINING PROTEIN 1"/>
    <property type="match status" value="1"/>
</dbReference>
<dbReference type="CDD" id="cd00121">
    <property type="entry name" value="MATH"/>
    <property type="match status" value="1"/>
</dbReference>
<dbReference type="Gramene" id="TraesCAD_scaffold_002347_01G000400.1">
    <property type="protein sequence ID" value="TraesCAD_scaffold_002347_01G000400.1"/>
    <property type="gene ID" value="TraesCAD_scaffold_002347_01G000400"/>
</dbReference>
<keyword evidence="6" id="KW-1185">Reference proteome</keyword>
<dbReference type="SMR" id="A0A3B6PGX1"/>
<dbReference type="PANTHER" id="PTHR26379:SF268">
    <property type="entry name" value="OS08G0406500 PROTEIN"/>
    <property type="match status" value="1"/>
</dbReference>
<dbReference type="Proteomes" id="UP000019116">
    <property type="component" value="Chromosome 6B"/>
</dbReference>
<dbReference type="EnsemblPlants" id="TraesCS6B02G051500.1">
    <property type="protein sequence ID" value="TraesCS6B02G051500.1.cds1"/>
    <property type="gene ID" value="TraesCS6B02G051500"/>
</dbReference>
<comment type="pathway">
    <text evidence="1">Protein modification; protein ubiquitination.</text>
</comment>
<dbReference type="GO" id="GO:0016567">
    <property type="term" value="P:protein ubiquitination"/>
    <property type="evidence" value="ECO:0007669"/>
    <property type="project" value="InterPro"/>
</dbReference>
<dbReference type="InterPro" id="IPR002083">
    <property type="entry name" value="MATH/TRAF_dom"/>
</dbReference>
<dbReference type="InterPro" id="IPR056423">
    <property type="entry name" value="BACK_BPM_SPOP"/>
</dbReference>
<dbReference type="STRING" id="4565.A0A3B6PGX1"/>
<dbReference type="Pfam" id="PF22486">
    <property type="entry name" value="MATH_2"/>
    <property type="match status" value="1"/>
</dbReference>
<dbReference type="Gramene" id="TraesROB_scaffold_055663_01G000100.1">
    <property type="protein sequence ID" value="TraesROB_scaffold_055663_01G000100.1"/>
    <property type="gene ID" value="TraesROB_scaffold_055663_01G000100"/>
</dbReference>
<proteinExistence type="inferred from homology"/>
<dbReference type="OrthoDB" id="599721at2759"/>
<dbReference type="Pfam" id="PF24570">
    <property type="entry name" value="BACK_BPM_SPOP"/>
    <property type="match status" value="1"/>
</dbReference>
<dbReference type="Gramene" id="TraesCS6B02G051500.1">
    <property type="protein sequence ID" value="TraesCS6B02G051500.1.cds1"/>
    <property type="gene ID" value="TraesCS6B02G051500"/>
</dbReference>
<accession>A0A3B6PGX1</accession>
<dbReference type="Gramene" id="TraesCS6B03G0119200.1">
    <property type="protein sequence ID" value="TraesCS6B03G0119200.1.CDS1"/>
    <property type="gene ID" value="TraesCS6B03G0119200"/>
</dbReference>
<reference evidence="5" key="1">
    <citation type="submission" date="2018-08" db="EMBL/GenBank/DDBJ databases">
        <authorList>
            <person name="Rossello M."/>
        </authorList>
    </citation>
    <scope>NUCLEOTIDE SEQUENCE [LARGE SCALE GENOMIC DNA]</scope>
    <source>
        <strain evidence="5">cv. Chinese Spring</strain>
    </source>
</reference>
<protein>
    <recommendedName>
        <fullName evidence="7">BTB domain-containing protein</fullName>
    </recommendedName>
</protein>
<dbReference type="SUPFAM" id="SSF54695">
    <property type="entry name" value="POZ domain"/>
    <property type="match status" value="1"/>
</dbReference>
<organism evidence="5">
    <name type="scientific">Triticum aestivum</name>
    <name type="common">Wheat</name>
    <dbReference type="NCBI Taxonomy" id="4565"/>
    <lineage>
        <taxon>Eukaryota</taxon>
        <taxon>Viridiplantae</taxon>
        <taxon>Streptophyta</taxon>
        <taxon>Embryophyta</taxon>
        <taxon>Tracheophyta</taxon>
        <taxon>Spermatophyta</taxon>
        <taxon>Magnoliopsida</taxon>
        <taxon>Liliopsida</taxon>
        <taxon>Poales</taxon>
        <taxon>Poaceae</taxon>
        <taxon>BOP clade</taxon>
        <taxon>Pooideae</taxon>
        <taxon>Triticodae</taxon>
        <taxon>Triticeae</taxon>
        <taxon>Triticinae</taxon>
        <taxon>Triticum</taxon>
    </lineage>
</organism>
<gene>
    <name evidence="5" type="primary">LOC123133319</name>
</gene>
<dbReference type="SUPFAM" id="SSF49599">
    <property type="entry name" value="TRAF domain-like"/>
    <property type="match status" value="1"/>
</dbReference>
<evidence type="ECO:0000256" key="1">
    <source>
        <dbReference type="ARBA" id="ARBA00004906"/>
    </source>
</evidence>
<dbReference type="Gramene" id="TraesLDM6B03G03438110.1">
    <property type="protein sequence ID" value="TraesLDM6B03G03438110.1.CDS1"/>
    <property type="gene ID" value="TraesLDM6B03G03438110"/>
</dbReference>
<feature type="domain" description="BTB" evidence="3">
    <location>
        <begin position="185"/>
        <end position="253"/>
    </location>
</feature>
<evidence type="ECO:0000259" key="3">
    <source>
        <dbReference type="PROSITE" id="PS50097"/>
    </source>
</evidence>
<dbReference type="InterPro" id="IPR008974">
    <property type="entry name" value="TRAF-like"/>
</dbReference>
<dbReference type="InterPro" id="IPR011333">
    <property type="entry name" value="SKP1/BTB/POZ_sf"/>
</dbReference>
<dbReference type="InterPro" id="IPR000210">
    <property type="entry name" value="BTB/POZ_dom"/>
</dbReference>
<dbReference type="PROSITE" id="PS50097">
    <property type="entry name" value="BTB"/>
    <property type="match status" value="1"/>
</dbReference>
<evidence type="ECO:0000259" key="4">
    <source>
        <dbReference type="PROSITE" id="PS50144"/>
    </source>
</evidence>
<dbReference type="Gene3D" id="3.30.710.10">
    <property type="entry name" value="Potassium Channel Kv1.1, Chain A"/>
    <property type="match status" value="1"/>
</dbReference>
<evidence type="ECO:0000313" key="5">
    <source>
        <dbReference type="EnsemblPlants" id="TraesCS6B02G051500.1.cds1"/>
    </source>
</evidence>
<evidence type="ECO:0000256" key="2">
    <source>
        <dbReference type="ARBA" id="ARBA00010846"/>
    </source>
</evidence>
<evidence type="ECO:0008006" key="7">
    <source>
        <dbReference type="Google" id="ProtNLM"/>
    </source>
</evidence>
<dbReference type="OMA" id="SVGWGDF"/>
<dbReference type="PROSITE" id="PS50144">
    <property type="entry name" value="MATH"/>
    <property type="match status" value="1"/>
</dbReference>
<dbReference type="Gene3D" id="1.25.40.420">
    <property type="match status" value="1"/>
</dbReference>
<dbReference type="Gene3D" id="2.60.210.10">
    <property type="entry name" value="Apoptosis, Tumor Necrosis Factor Receptor Associated Protein 2, Chain A"/>
    <property type="match status" value="1"/>
</dbReference>
<dbReference type="InterPro" id="IPR045005">
    <property type="entry name" value="BPM1-6"/>
</dbReference>
<comment type="similarity">
    <text evidence="2">Belongs to the Tdpoz family.</text>
</comment>
<dbReference type="SMART" id="SM00225">
    <property type="entry name" value="BTB"/>
    <property type="match status" value="1"/>
</dbReference>
<name>A0A3B6PGX1_WHEAT</name>
<feature type="domain" description="MATH" evidence="4">
    <location>
        <begin position="19"/>
        <end position="149"/>
    </location>
</feature>
<sequence>MAAGTMAMGTHTKEQEVFSGTHQFTIAGFSLEKTKGIRNPVRSGAFEVGGYSWKILCYPAGKEERGRGYVSAYLEVVRPAGDKFKLKFCITIIGPGGKRQPIVYSWWNRWAESASDANELSWGSYHAISLRSVESGCLVDDRLTLSCTVHVQKLEASTASRSIVKVPPPGISQDVARLLESELGSDVTFQVDSNHYHAHKAVVATRSPVFAAQFFGPLADGSGGRCVRIHDMAPAAFEAVLHFIYTDTLPPPVNDDESVSASCTEVGEIMAAGHSAERRRDMVCDWLAAADRYGLERMRLLCESVLWETIHVANAAATLEIADRHHCQQLKSFCIDYIASPKVLPGVLATDGYKELKLNCPLLVADILEKLGSVC</sequence>
<reference evidence="5" key="2">
    <citation type="submission" date="2018-10" db="UniProtKB">
        <authorList>
            <consortium name="EnsemblPlants"/>
        </authorList>
    </citation>
    <scope>IDENTIFICATION</scope>
</reference>
<dbReference type="Pfam" id="PF00651">
    <property type="entry name" value="BTB"/>
    <property type="match status" value="1"/>
</dbReference>
<dbReference type="AlphaFoldDB" id="A0A3B6PGX1"/>
<evidence type="ECO:0000313" key="6">
    <source>
        <dbReference type="Proteomes" id="UP000019116"/>
    </source>
</evidence>